<organism evidence="9 10">
    <name type="scientific">Actinorhabdospora filicis</name>
    <dbReference type="NCBI Taxonomy" id="1785913"/>
    <lineage>
        <taxon>Bacteria</taxon>
        <taxon>Bacillati</taxon>
        <taxon>Actinomycetota</taxon>
        <taxon>Actinomycetes</taxon>
        <taxon>Micromonosporales</taxon>
        <taxon>Micromonosporaceae</taxon>
        <taxon>Actinorhabdospora</taxon>
    </lineage>
</organism>
<keyword evidence="2" id="KW-0964">Secreted</keyword>
<keyword evidence="4" id="KW-0572">Peptidoglycan-anchor</keyword>
<accession>A0A9W6SQE8</accession>
<evidence type="ECO:0000256" key="6">
    <source>
        <dbReference type="SAM" id="Phobius"/>
    </source>
</evidence>
<feature type="signal peptide" evidence="7">
    <location>
        <begin position="1"/>
        <end position="23"/>
    </location>
</feature>
<keyword evidence="3 7" id="KW-0732">Signal</keyword>
<feature type="domain" description="Gram-positive cocci surface proteins LPxTG" evidence="8">
    <location>
        <begin position="380"/>
        <end position="414"/>
    </location>
</feature>
<dbReference type="AlphaFoldDB" id="A0A9W6SQE8"/>
<dbReference type="PROSITE" id="PS50847">
    <property type="entry name" value="GRAM_POS_ANCHORING"/>
    <property type="match status" value="1"/>
</dbReference>
<evidence type="ECO:0000313" key="10">
    <source>
        <dbReference type="Proteomes" id="UP001165079"/>
    </source>
</evidence>
<keyword evidence="6" id="KW-0472">Membrane</keyword>
<feature type="compositionally biased region" description="Low complexity" evidence="5">
    <location>
        <begin position="355"/>
        <end position="374"/>
    </location>
</feature>
<comment type="caution">
    <text evidence="9">The sequence shown here is derived from an EMBL/GenBank/DDBJ whole genome shotgun (WGS) entry which is preliminary data.</text>
</comment>
<evidence type="ECO:0000313" key="9">
    <source>
        <dbReference type="EMBL" id="GLZ80218.1"/>
    </source>
</evidence>
<dbReference type="Proteomes" id="UP001165079">
    <property type="component" value="Unassembled WGS sequence"/>
</dbReference>
<sequence>MSIVLRGFAAILGAGLAAVPAVAAGAVQDPVSCPPGAVGLANSSFEAPAGKGPRFLAEGEVPGWSTTASDKRVELWGPGNGFANRGNEVPAADGAQFAELNATRPSTLYQDVATTPGQKLLWRIRHRARDVSPGVDKDTMHVLIGAPGAESPQKPSGAATPDIVDTDAAWGTWTGVYTVPAGQTTTRFGFKAVSTASGNDSMGNFLDDITFGTPACVIATKSADADGPLAAGDELAYTVRVRNDGGSAAGNPVVRDAIPAGATYVPGSITLDGVPLTDAADGDAAEFADGTVVARPDRLERGDAAELGFRVTVTEGAKGRLENTATAHYVSVLIGEDGTATSNTVVTPLVAGVEPTPTTSSPSPTASSPSPSTSGSREDLATTGAALGVPAAIGAALLAAGGALVLLARRARRS</sequence>
<reference evidence="9" key="1">
    <citation type="submission" date="2023-03" db="EMBL/GenBank/DDBJ databases">
        <title>Actinorhabdospora filicis NBRC 111898.</title>
        <authorList>
            <person name="Ichikawa N."/>
            <person name="Sato H."/>
            <person name="Tonouchi N."/>
        </authorList>
    </citation>
    <scope>NUCLEOTIDE SEQUENCE</scope>
    <source>
        <strain evidence="9">NBRC 111898</strain>
    </source>
</reference>
<dbReference type="SUPFAM" id="SSF49401">
    <property type="entry name" value="Bacterial adhesins"/>
    <property type="match status" value="1"/>
</dbReference>
<feature type="chain" id="PRO_5040856596" description="Gram-positive cocci surface proteins LPxTG domain-containing protein" evidence="7">
    <location>
        <begin position="24"/>
        <end position="414"/>
    </location>
</feature>
<dbReference type="InterPro" id="IPR047589">
    <property type="entry name" value="DUF11_rpt"/>
</dbReference>
<dbReference type="InterPro" id="IPR001434">
    <property type="entry name" value="OmcB-like_DUF11"/>
</dbReference>
<keyword evidence="1" id="KW-0134">Cell wall</keyword>
<dbReference type="NCBIfam" id="TIGR01451">
    <property type="entry name" value="B_ant_repeat"/>
    <property type="match status" value="1"/>
</dbReference>
<dbReference type="Pfam" id="PF01345">
    <property type="entry name" value="DUF11"/>
    <property type="match status" value="1"/>
</dbReference>
<keyword evidence="6" id="KW-0812">Transmembrane</keyword>
<dbReference type="RefSeq" id="WP_285665342.1">
    <property type="nucleotide sequence ID" value="NZ_BSTX01000003.1"/>
</dbReference>
<dbReference type="Gene3D" id="2.60.120.260">
    <property type="entry name" value="Galactose-binding domain-like"/>
    <property type="match status" value="1"/>
</dbReference>
<protein>
    <recommendedName>
        <fullName evidence="8">Gram-positive cocci surface proteins LPxTG domain-containing protein</fullName>
    </recommendedName>
</protein>
<feature type="transmembrane region" description="Helical" evidence="6">
    <location>
        <begin position="387"/>
        <end position="408"/>
    </location>
</feature>
<dbReference type="InterPro" id="IPR008966">
    <property type="entry name" value="Adhesion_dom_sf"/>
</dbReference>
<evidence type="ECO:0000256" key="2">
    <source>
        <dbReference type="ARBA" id="ARBA00022525"/>
    </source>
</evidence>
<keyword evidence="10" id="KW-1185">Reference proteome</keyword>
<evidence type="ECO:0000256" key="7">
    <source>
        <dbReference type="SAM" id="SignalP"/>
    </source>
</evidence>
<dbReference type="Gene3D" id="2.60.40.740">
    <property type="match status" value="1"/>
</dbReference>
<proteinExistence type="predicted"/>
<dbReference type="PANTHER" id="PTHR34819:SF3">
    <property type="entry name" value="CELL SURFACE PROTEIN"/>
    <property type="match status" value="1"/>
</dbReference>
<feature type="region of interest" description="Disordered" evidence="5">
    <location>
        <begin position="352"/>
        <end position="381"/>
    </location>
</feature>
<evidence type="ECO:0000256" key="1">
    <source>
        <dbReference type="ARBA" id="ARBA00022512"/>
    </source>
</evidence>
<evidence type="ECO:0000256" key="3">
    <source>
        <dbReference type="ARBA" id="ARBA00022729"/>
    </source>
</evidence>
<dbReference type="InterPro" id="IPR019931">
    <property type="entry name" value="LPXTG_anchor"/>
</dbReference>
<evidence type="ECO:0000256" key="4">
    <source>
        <dbReference type="ARBA" id="ARBA00023088"/>
    </source>
</evidence>
<evidence type="ECO:0000256" key="5">
    <source>
        <dbReference type="SAM" id="MobiDB-lite"/>
    </source>
</evidence>
<dbReference type="PANTHER" id="PTHR34819">
    <property type="entry name" value="LARGE CYSTEINE-RICH PERIPLASMIC PROTEIN OMCB"/>
    <property type="match status" value="1"/>
</dbReference>
<dbReference type="EMBL" id="BSTX01000003">
    <property type="protein sequence ID" value="GLZ80218.1"/>
    <property type="molecule type" value="Genomic_DNA"/>
</dbReference>
<keyword evidence="6" id="KW-1133">Transmembrane helix</keyword>
<dbReference type="InterPro" id="IPR051172">
    <property type="entry name" value="Chlamydia_OmcB"/>
</dbReference>
<evidence type="ECO:0000259" key="8">
    <source>
        <dbReference type="PROSITE" id="PS50847"/>
    </source>
</evidence>
<name>A0A9W6SQE8_9ACTN</name>
<gene>
    <name evidence="9" type="ORF">Afil01_50250</name>
</gene>